<organism evidence="2 3">
    <name type="scientific">Paenibacillus thailandensis</name>
    <dbReference type="NCBI Taxonomy" id="393250"/>
    <lineage>
        <taxon>Bacteria</taxon>
        <taxon>Bacillati</taxon>
        <taxon>Bacillota</taxon>
        <taxon>Bacilli</taxon>
        <taxon>Bacillales</taxon>
        <taxon>Paenibacillaceae</taxon>
        <taxon>Paenibacillus</taxon>
    </lineage>
</organism>
<sequence>MLTFAAAAMLLFTAACGGNGGSANEDAAASNAGGDSSGNKPVTLRIAWWGGDARHEYTKKVIDMYEEKNPNVTIEVEYANYDDYWKKIAPQAAAGELPDIIQIDTSYYSQYAGKKQLADLTPFFGKEIDVTNISENALNAGIYGDGNYGMNLGVNSLGFQYDPELLKKAGVDSIPENWTWDDYVAIAAKAKDAGLFIDDGMRPEIFFAYYLRTKGETLYNAEGNGLGYEDDSLFVDYFGRIAQLVKDKASPTADAKAQIKGFEDNFLTKGTQIGIWQWSNQFVALQQAVNRPLEFAPMVGPDMQKGLYLKPSMFFSIAESSKLKSEAAKFINFWVNDVEANKLILGERGVPVSSAVQESIKPLLSPAQQQVFEYVAWSEKNSSPADPVDPIGSAEIIDKLKTLSEQMEYDQITVEDAAKNFRTEANAILGKNK</sequence>
<keyword evidence="3" id="KW-1185">Reference proteome</keyword>
<comment type="caution">
    <text evidence="2">The sequence shown here is derived from an EMBL/GenBank/DDBJ whole genome shotgun (WGS) entry which is preliminary data.</text>
</comment>
<evidence type="ECO:0000256" key="1">
    <source>
        <dbReference type="SAM" id="SignalP"/>
    </source>
</evidence>
<dbReference type="Gene3D" id="3.40.190.10">
    <property type="entry name" value="Periplasmic binding protein-like II"/>
    <property type="match status" value="2"/>
</dbReference>
<feature type="chain" id="PRO_5047463181" evidence="1">
    <location>
        <begin position="18"/>
        <end position="433"/>
    </location>
</feature>
<dbReference type="PANTHER" id="PTHR43649:SF11">
    <property type="entry name" value="ABC TRANSPORTER SUBSTRATE-BINDING PROTEIN YESO-RELATED"/>
    <property type="match status" value="1"/>
</dbReference>
<keyword evidence="1" id="KW-0732">Signal</keyword>
<gene>
    <name evidence="2" type="ORF">ACFSW5_05425</name>
</gene>
<protein>
    <submittedName>
        <fullName evidence="2">ABC transporter substrate-binding protein</fullName>
    </submittedName>
</protein>
<feature type="signal peptide" evidence="1">
    <location>
        <begin position="1"/>
        <end position="17"/>
    </location>
</feature>
<dbReference type="Proteomes" id="UP001597493">
    <property type="component" value="Unassembled WGS sequence"/>
</dbReference>
<dbReference type="InterPro" id="IPR050490">
    <property type="entry name" value="Bact_solute-bd_prot1"/>
</dbReference>
<dbReference type="InterPro" id="IPR006059">
    <property type="entry name" value="SBP"/>
</dbReference>
<evidence type="ECO:0000313" key="2">
    <source>
        <dbReference type="EMBL" id="MFD2659706.1"/>
    </source>
</evidence>
<dbReference type="Pfam" id="PF13416">
    <property type="entry name" value="SBP_bac_8"/>
    <property type="match status" value="1"/>
</dbReference>
<evidence type="ECO:0000313" key="3">
    <source>
        <dbReference type="Proteomes" id="UP001597493"/>
    </source>
</evidence>
<reference evidence="3" key="1">
    <citation type="journal article" date="2019" name="Int. J. Syst. Evol. Microbiol.">
        <title>The Global Catalogue of Microorganisms (GCM) 10K type strain sequencing project: providing services to taxonomists for standard genome sequencing and annotation.</title>
        <authorList>
            <consortium name="The Broad Institute Genomics Platform"/>
            <consortium name="The Broad Institute Genome Sequencing Center for Infectious Disease"/>
            <person name="Wu L."/>
            <person name="Ma J."/>
        </authorList>
    </citation>
    <scope>NUCLEOTIDE SEQUENCE [LARGE SCALE GENOMIC DNA]</scope>
    <source>
        <strain evidence="3">TISTR 1827</strain>
    </source>
</reference>
<name>A0ABW5QTE3_9BACL</name>
<dbReference type="EMBL" id="JBHUMY010000006">
    <property type="protein sequence ID" value="MFD2659706.1"/>
    <property type="molecule type" value="Genomic_DNA"/>
</dbReference>
<dbReference type="RefSeq" id="WP_379271015.1">
    <property type="nucleotide sequence ID" value="NZ_JBHUGT010000023.1"/>
</dbReference>
<proteinExistence type="predicted"/>
<accession>A0ABW5QTE3</accession>
<dbReference type="SUPFAM" id="SSF53850">
    <property type="entry name" value="Periplasmic binding protein-like II"/>
    <property type="match status" value="1"/>
</dbReference>
<dbReference type="PANTHER" id="PTHR43649">
    <property type="entry name" value="ARABINOSE-BINDING PROTEIN-RELATED"/>
    <property type="match status" value="1"/>
</dbReference>